<dbReference type="SUPFAM" id="SSF51230">
    <property type="entry name" value="Single hybrid motif"/>
    <property type="match status" value="1"/>
</dbReference>
<dbReference type="GO" id="GO:0005829">
    <property type="term" value="C:cytosol"/>
    <property type="evidence" value="ECO:0007669"/>
    <property type="project" value="TreeGrafter"/>
</dbReference>
<comment type="cofactor">
    <cofactor evidence="3">
        <name>(R)-lipoate</name>
        <dbReference type="ChEBI" id="CHEBI:83088"/>
    </cofactor>
    <text evidence="3">Binds 1 lipoyl cofactor covalently.</text>
</comment>
<feature type="modified residue" description="N6-lipoyllysine" evidence="3 4">
    <location>
        <position position="64"/>
    </location>
</feature>
<dbReference type="PANTHER" id="PTHR11715:SF3">
    <property type="entry name" value="GLYCINE CLEAVAGE SYSTEM H PROTEIN-RELATED"/>
    <property type="match status" value="1"/>
</dbReference>
<dbReference type="InterPro" id="IPR002930">
    <property type="entry name" value="GCV_H"/>
</dbReference>
<evidence type="ECO:0000256" key="2">
    <source>
        <dbReference type="ARBA" id="ARBA00022823"/>
    </source>
</evidence>
<dbReference type="EMBL" id="GU942973">
    <property type="protein sequence ID" value="ADD93251.1"/>
    <property type="molecule type" value="Genomic_DNA"/>
</dbReference>
<evidence type="ECO:0000256" key="4">
    <source>
        <dbReference type="PIRSR" id="PIRSR617453-50"/>
    </source>
</evidence>
<dbReference type="Gene3D" id="2.40.50.100">
    <property type="match status" value="1"/>
</dbReference>
<dbReference type="PANTHER" id="PTHR11715">
    <property type="entry name" value="GLYCINE CLEAVAGE SYSTEM H PROTEIN"/>
    <property type="match status" value="1"/>
</dbReference>
<evidence type="ECO:0000256" key="3">
    <source>
        <dbReference type="HAMAP-Rule" id="MF_00272"/>
    </source>
</evidence>
<gene>
    <name evidence="3" type="primary">gcvH</name>
</gene>
<name>D6PC00_9ARCH</name>
<evidence type="ECO:0000313" key="6">
    <source>
        <dbReference type="EMBL" id="ADD93251.1"/>
    </source>
</evidence>
<accession>D6PC00</accession>
<dbReference type="InterPro" id="IPR017453">
    <property type="entry name" value="GCV_H_sub"/>
</dbReference>
<feature type="domain" description="Lipoyl-binding" evidence="5">
    <location>
        <begin position="23"/>
        <end position="105"/>
    </location>
</feature>
<sequence length="127" mass="13775">MSDIPEGLYYTKEHEWMRVEGDTVTIGITDHAQDMLTDIVYIELPEEGDEVDDMGEFAVVESVKSASPIFAPLAGTITAVNMDLEDAPELMNSSPYGDGWIVKMTLENPGAVSGLMDAAAYKAEIGE</sequence>
<organism evidence="6">
    <name type="scientific">uncultured archaeon MedDCM-OCT-S08-C82</name>
    <dbReference type="NCBI Taxonomy" id="743099"/>
    <lineage>
        <taxon>Archaea</taxon>
        <taxon>environmental samples</taxon>
    </lineage>
</organism>
<dbReference type="GO" id="GO:0005960">
    <property type="term" value="C:glycine cleavage complex"/>
    <property type="evidence" value="ECO:0007669"/>
    <property type="project" value="InterPro"/>
</dbReference>
<dbReference type="Pfam" id="PF01597">
    <property type="entry name" value="GCV_H"/>
    <property type="match status" value="1"/>
</dbReference>
<dbReference type="GO" id="GO:0009249">
    <property type="term" value="P:protein lipoylation"/>
    <property type="evidence" value="ECO:0007669"/>
    <property type="project" value="TreeGrafter"/>
</dbReference>
<dbReference type="InterPro" id="IPR003016">
    <property type="entry name" value="2-oxoA_DH_lipoyl-BS"/>
</dbReference>
<evidence type="ECO:0000259" key="5">
    <source>
        <dbReference type="PROSITE" id="PS50968"/>
    </source>
</evidence>
<proteinExistence type="inferred from homology"/>
<evidence type="ECO:0000256" key="1">
    <source>
        <dbReference type="ARBA" id="ARBA00009249"/>
    </source>
</evidence>
<comment type="function">
    <text evidence="3">The glycine cleavage system catalyzes the degradation of glycine. The H protein shuttles the methylamine group of glycine from the P protein to the T protein.</text>
</comment>
<dbReference type="InterPro" id="IPR011053">
    <property type="entry name" value="Single_hybrid_motif"/>
</dbReference>
<keyword evidence="2 3" id="KW-0450">Lipoyl</keyword>
<dbReference type="InterPro" id="IPR033753">
    <property type="entry name" value="GCV_H/Fam206"/>
</dbReference>
<dbReference type="NCBIfam" id="TIGR00527">
    <property type="entry name" value="gcvH"/>
    <property type="match status" value="1"/>
</dbReference>
<protein>
    <recommendedName>
        <fullName evidence="3">Probable glycine cleavage system H protein</fullName>
    </recommendedName>
</protein>
<comment type="subunit">
    <text evidence="3">The glycine cleavage system is composed of four proteins: P, T, L and H.</text>
</comment>
<dbReference type="HAMAP" id="MF_00272">
    <property type="entry name" value="GcvH"/>
    <property type="match status" value="1"/>
</dbReference>
<dbReference type="InterPro" id="IPR000089">
    <property type="entry name" value="Biotin_lipoyl"/>
</dbReference>
<reference evidence="6" key="1">
    <citation type="journal article" date="2010" name="ISME J.">
        <title>Metagenome of the Mediterranean deep chlorophyll maximum studied by direct and fosmid library 454 pyrosequencing.</title>
        <authorList>
            <person name="Ghai R."/>
            <person name="Martin-Cuadrado A.B."/>
            <person name="Molto A.G."/>
            <person name="Heredia I.G."/>
            <person name="Cabrera R."/>
            <person name="Martin J."/>
            <person name="Verdu M."/>
            <person name="Deschamps P."/>
            <person name="Moreira D."/>
            <person name="Lopez-Garcia P."/>
            <person name="Mira A."/>
            <person name="Rodriguez-Valera F."/>
        </authorList>
    </citation>
    <scope>NUCLEOTIDE SEQUENCE</scope>
</reference>
<dbReference type="AlphaFoldDB" id="D6PC00"/>
<dbReference type="NCBIfam" id="NF002270">
    <property type="entry name" value="PRK01202.1"/>
    <property type="match status" value="1"/>
</dbReference>
<comment type="similarity">
    <text evidence="1 3">Belongs to the GcvH family.</text>
</comment>
<dbReference type="PROSITE" id="PS50968">
    <property type="entry name" value="BIOTINYL_LIPOYL"/>
    <property type="match status" value="1"/>
</dbReference>
<dbReference type="CDD" id="cd06848">
    <property type="entry name" value="GCS_H"/>
    <property type="match status" value="1"/>
</dbReference>
<dbReference type="PROSITE" id="PS00189">
    <property type="entry name" value="LIPOYL"/>
    <property type="match status" value="1"/>
</dbReference>
<dbReference type="GO" id="GO:0019464">
    <property type="term" value="P:glycine decarboxylation via glycine cleavage system"/>
    <property type="evidence" value="ECO:0007669"/>
    <property type="project" value="UniProtKB-UniRule"/>
</dbReference>